<protein>
    <recommendedName>
        <fullName evidence="3">MBL fold metallo-hydrolase</fullName>
    </recommendedName>
</protein>
<dbReference type="Proteomes" id="UP000309016">
    <property type="component" value="Chromosome"/>
</dbReference>
<evidence type="ECO:0008006" key="3">
    <source>
        <dbReference type="Google" id="ProtNLM"/>
    </source>
</evidence>
<name>A0A5B7WYU2_9FLAO</name>
<dbReference type="EMBL" id="CP040812">
    <property type="protein sequence ID" value="QCY68135.1"/>
    <property type="molecule type" value="Genomic_DNA"/>
</dbReference>
<reference evidence="1 2" key="1">
    <citation type="submission" date="2019-06" db="EMBL/GenBank/DDBJ databases">
        <title>Complete genome sequence of Antarcticibacterium flavum KCTC 52984T from an Antarctic marine sediment.</title>
        <authorList>
            <person name="Lee Y.M."/>
            <person name="Shin S.C."/>
        </authorList>
    </citation>
    <scope>NUCLEOTIDE SEQUENCE [LARGE SCALE GENOMIC DNA]</scope>
    <source>
        <strain evidence="1 2">KCTC 52984</strain>
    </source>
</reference>
<dbReference type="AlphaFoldDB" id="A0A5B7WYU2"/>
<gene>
    <name evidence="1" type="ORF">FHG64_01280</name>
</gene>
<sequence>MKTVDKMEILHSQSAEFIKQGETGKFLKLIPDTFIIKGGERENGVHQGYAVRHINRKDIILIDVVENSTKEAVKKLVKDGYTIKGILISNHLVYKTAYADVKTMSEDAGGAPVFMHPRISPKDGDTLKDITGRHDIIKHFGLTITDLPGNGGGSVLIYSDINDGMLFTGADADGSPFDSDLNTFTRGKLDSKNDEYGLAESWGAYVMPFTYLFPLKGKPAFNIDEGQRTDILAKLSRIQE</sequence>
<accession>A0A5B7WYU2</accession>
<dbReference type="OrthoDB" id="1449933at2"/>
<dbReference type="RefSeq" id="WP_139064711.1">
    <property type="nucleotide sequence ID" value="NZ_CP040812.1"/>
</dbReference>
<evidence type="ECO:0000313" key="1">
    <source>
        <dbReference type="EMBL" id="QCY68135.1"/>
    </source>
</evidence>
<keyword evidence="2" id="KW-1185">Reference proteome</keyword>
<evidence type="ECO:0000313" key="2">
    <source>
        <dbReference type="Proteomes" id="UP000309016"/>
    </source>
</evidence>
<organism evidence="1 2">
    <name type="scientific">Antarcticibacterium flavum</name>
    <dbReference type="NCBI Taxonomy" id="2058175"/>
    <lineage>
        <taxon>Bacteria</taxon>
        <taxon>Pseudomonadati</taxon>
        <taxon>Bacteroidota</taxon>
        <taxon>Flavobacteriia</taxon>
        <taxon>Flavobacteriales</taxon>
        <taxon>Flavobacteriaceae</taxon>
        <taxon>Antarcticibacterium</taxon>
    </lineage>
</organism>
<dbReference type="KEGG" id="afla:FHG64_01280"/>
<proteinExistence type="predicted"/>